<accession>A0A484HGF9</accession>
<evidence type="ECO:0000313" key="1">
    <source>
        <dbReference type="EMBL" id="VEN74312.1"/>
    </source>
</evidence>
<dbReference type="SUPFAM" id="SSF48452">
    <property type="entry name" value="TPR-like"/>
    <property type="match status" value="1"/>
</dbReference>
<proteinExistence type="predicted"/>
<dbReference type="EMBL" id="CAACVI010000023">
    <property type="protein sequence ID" value="VEN74312.1"/>
    <property type="molecule type" value="Genomic_DNA"/>
</dbReference>
<name>A0A484HGF9_9BACT</name>
<dbReference type="AlphaFoldDB" id="A0A484HGF9"/>
<gene>
    <name evidence="1" type="ORF">EPICR_30247</name>
</gene>
<sequence>MKKSMSAKLTSIFFLVFFLASGLLFHACALNFKGKETSKIRLIDDYKYETTARYLEERLNRYPKKMKTIYAIQLFSVYFEARMYEKGIALVSELLKDERVSKYWAYINLSVCYFKIGSYEKSSQALDKAIESRGPGEWYSKMIRAAILEQTGDTQKADILLKEVESPTPDSPRYINYIMNMACYFAHKGDAPNTEKYILQALGMPGVDDTFFKRDVSFDKFRKQKWYKKLFGETIKKN</sequence>
<protein>
    <recommendedName>
        <fullName evidence="2">Tetratricopeptide repeat protein</fullName>
    </recommendedName>
</protein>
<evidence type="ECO:0008006" key="2">
    <source>
        <dbReference type="Google" id="ProtNLM"/>
    </source>
</evidence>
<dbReference type="Gene3D" id="1.25.40.10">
    <property type="entry name" value="Tetratricopeptide repeat domain"/>
    <property type="match status" value="1"/>
</dbReference>
<reference evidence="1" key="1">
    <citation type="submission" date="2019-01" db="EMBL/GenBank/DDBJ databases">
        <authorList>
            <consortium name="Genoscope - CEA"/>
            <person name="William W."/>
        </authorList>
    </citation>
    <scope>NUCLEOTIDE SEQUENCE</scope>
    <source>
        <strain evidence="1">CR-1</strain>
    </source>
</reference>
<organism evidence="1">
    <name type="scientific">uncultured Desulfobacteraceae bacterium</name>
    <dbReference type="NCBI Taxonomy" id="218296"/>
    <lineage>
        <taxon>Bacteria</taxon>
        <taxon>Pseudomonadati</taxon>
        <taxon>Thermodesulfobacteriota</taxon>
        <taxon>Desulfobacteria</taxon>
        <taxon>Desulfobacterales</taxon>
        <taxon>Desulfobacteraceae</taxon>
        <taxon>environmental samples</taxon>
    </lineage>
</organism>
<dbReference type="InterPro" id="IPR011990">
    <property type="entry name" value="TPR-like_helical_dom_sf"/>
</dbReference>